<dbReference type="PANTHER" id="PTHR43316:SF3">
    <property type="entry name" value="HALOACID DEHALOGENASE, TYPE II (AFU_ORTHOLOGUE AFUA_2G07750)-RELATED"/>
    <property type="match status" value="1"/>
</dbReference>
<comment type="catalytic activity">
    <reaction evidence="3">
        <text>an (S)-2-haloacid + H2O = a (2R)-2-hydroxycarboxylate + a halide anion + H(+)</text>
        <dbReference type="Rhea" id="RHEA:11192"/>
        <dbReference type="ChEBI" id="CHEBI:15377"/>
        <dbReference type="ChEBI" id="CHEBI:15378"/>
        <dbReference type="ChEBI" id="CHEBI:16042"/>
        <dbReference type="ChEBI" id="CHEBI:58314"/>
        <dbReference type="ChEBI" id="CHEBI:137405"/>
        <dbReference type="EC" id="3.8.1.2"/>
    </reaction>
</comment>
<dbReference type="InterPro" id="IPR006328">
    <property type="entry name" value="2-HAD"/>
</dbReference>
<dbReference type="InterPro" id="IPR036412">
    <property type="entry name" value="HAD-like_sf"/>
</dbReference>
<gene>
    <name evidence="4" type="ORF">GSH16_05760</name>
</gene>
<comment type="similarity">
    <text evidence="1 3">Belongs to the HAD-like hydrolase superfamily. S-2-haloalkanoic acid dehalogenase family.</text>
</comment>
<dbReference type="AlphaFoldDB" id="A0A6B0TVE4"/>
<dbReference type="InterPro" id="IPR006439">
    <property type="entry name" value="HAD-SF_hydro_IA"/>
</dbReference>
<protein>
    <recommendedName>
        <fullName evidence="3">(S)-2-haloacid dehalogenase</fullName>
        <ecNumber evidence="3">3.8.1.2</ecNumber>
    </recommendedName>
    <alternativeName>
        <fullName evidence="3">2-haloalkanoic acid dehalogenase</fullName>
    </alternativeName>
    <alternativeName>
        <fullName evidence="3">Halocarboxylic acid halidohydrolase</fullName>
    </alternativeName>
    <alternativeName>
        <fullName evidence="3">L-2-haloacid dehalogenase</fullName>
    </alternativeName>
</protein>
<dbReference type="InterPro" id="IPR023198">
    <property type="entry name" value="PGP-like_dom2"/>
</dbReference>
<evidence type="ECO:0000313" key="5">
    <source>
        <dbReference type="Proteomes" id="UP000436016"/>
    </source>
</evidence>
<accession>A0A6B0TVE4</accession>
<dbReference type="PANTHER" id="PTHR43316">
    <property type="entry name" value="HYDROLASE, HALOACID DELAHOGENASE-RELATED"/>
    <property type="match status" value="1"/>
</dbReference>
<proteinExistence type="inferred from homology"/>
<dbReference type="GO" id="GO:0018784">
    <property type="term" value="F:(S)-2-haloacid dehalogenase activity"/>
    <property type="evidence" value="ECO:0007669"/>
    <property type="project" value="UniProtKB-UniRule"/>
</dbReference>
<comment type="function">
    <text evidence="3">Catalyzes the hydrolytic dehalogenation of small (S)-2-haloalkanoic acids to yield the corresponding (R)-2-hydroxyalkanoic acids.</text>
</comment>
<dbReference type="Pfam" id="PF00702">
    <property type="entry name" value="Hydrolase"/>
    <property type="match status" value="1"/>
</dbReference>
<evidence type="ECO:0000256" key="3">
    <source>
        <dbReference type="RuleBase" id="RU368077"/>
    </source>
</evidence>
<dbReference type="Gene3D" id="1.10.150.240">
    <property type="entry name" value="Putative phosphatase, domain 2"/>
    <property type="match status" value="1"/>
</dbReference>
<dbReference type="SFLD" id="SFLDG01129">
    <property type="entry name" value="C1.5:_HAD__Beta-PGM__Phosphata"/>
    <property type="match status" value="1"/>
</dbReference>
<dbReference type="InterPro" id="IPR051540">
    <property type="entry name" value="S-2-haloacid_dehalogenase"/>
</dbReference>
<reference evidence="4 5" key="1">
    <citation type="submission" date="2019-12" db="EMBL/GenBank/DDBJ databases">
        <title>Strain KN286 was isolated from seawater, which was collected from Caroline Seamount in the tropical western Pacific.</title>
        <authorList>
            <person name="Wang Q."/>
        </authorList>
    </citation>
    <scope>NUCLEOTIDE SEQUENCE [LARGE SCALE GENOMIC DNA]</scope>
    <source>
        <strain evidence="4 5">KN286</strain>
    </source>
</reference>
<dbReference type="SFLD" id="SFLDS00003">
    <property type="entry name" value="Haloacid_Dehalogenase"/>
    <property type="match status" value="1"/>
</dbReference>
<evidence type="ECO:0000256" key="2">
    <source>
        <dbReference type="ARBA" id="ARBA00022801"/>
    </source>
</evidence>
<keyword evidence="2 3" id="KW-0378">Hydrolase</keyword>
<evidence type="ECO:0000256" key="1">
    <source>
        <dbReference type="ARBA" id="ARBA00008106"/>
    </source>
</evidence>
<comment type="caution">
    <text evidence="4">The sequence shown here is derived from an EMBL/GenBank/DDBJ whole genome shotgun (WGS) entry which is preliminary data.</text>
</comment>
<name>A0A6B0TVE4_9RHOB</name>
<dbReference type="Gene3D" id="3.40.50.1000">
    <property type="entry name" value="HAD superfamily/HAD-like"/>
    <property type="match status" value="1"/>
</dbReference>
<dbReference type="RefSeq" id="WP_160852773.1">
    <property type="nucleotide sequence ID" value="NZ_WUWG01000001.1"/>
</dbReference>
<dbReference type="EMBL" id="WUWG01000001">
    <property type="protein sequence ID" value="MXU64943.1"/>
    <property type="molecule type" value="Genomic_DNA"/>
</dbReference>
<dbReference type="PRINTS" id="PR00413">
    <property type="entry name" value="HADHALOGNASE"/>
</dbReference>
<evidence type="ECO:0000313" key="4">
    <source>
        <dbReference type="EMBL" id="MXU64943.1"/>
    </source>
</evidence>
<dbReference type="NCBIfam" id="TIGR01493">
    <property type="entry name" value="HAD-SF-IA-v2"/>
    <property type="match status" value="1"/>
</dbReference>
<dbReference type="Proteomes" id="UP000436016">
    <property type="component" value="Unassembled WGS sequence"/>
</dbReference>
<organism evidence="4 5">
    <name type="scientific">Oceanomicrobium pacificus</name>
    <dbReference type="NCBI Taxonomy" id="2692916"/>
    <lineage>
        <taxon>Bacteria</taxon>
        <taxon>Pseudomonadati</taxon>
        <taxon>Pseudomonadota</taxon>
        <taxon>Alphaproteobacteria</taxon>
        <taxon>Rhodobacterales</taxon>
        <taxon>Paracoccaceae</taxon>
        <taxon>Oceanomicrobium</taxon>
    </lineage>
</organism>
<dbReference type="SUPFAM" id="SSF56784">
    <property type="entry name" value="HAD-like"/>
    <property type="match status" value="1"/>
</dbReference>
<dbReference type="InterPro" id="IPR023214">
    <property type="entry name" value="HAD_sf"/>
</dbReference>
<sequence>MAVQALIFDVFGTLVDWRGSIARQLAPVFTAKGIGTDPAAFADAWRARYDPAMDPVREGLEAYRPLDDLHLENLRHTLLQFGLSDRFETAELDEMNRVWERLDPWEDVVPALTRLKRDYLIAPCSNGSIAMMARLATHGALPWDCVLGADIARSYKPDPEVYRAAVNALRLDAGEVVMVASHNGDLAAAAACGLKTAFVPRPGEHGPGQTSDLRAEGAWTWVAEDLVQLCDLLDGPAL</sequence>
<dbReference type="EC" id="3.8.1.2" evidence="3"/>
<dbReference type="NCBIfam" id="TIGR01428">
    <property type="entry name" value="HAD_type_II"/>
    <property type="match status" value="1"/>
</dbReference>
<keyword evidence="5" id="KW-1185">Reference proteome</keyword>